<dbReference type="Gene3D" id="1.20.1250.20">
    <property type="entry name" value="MFS general substrate transporter like domains"/>
    <property type="match status" value="1"/>
</dbReference>
<feature type="transmembrane region" description="Helical" evidence="2">
    <location>
        <begin position="110"/>
        <end position="133"/>
    </location>
</feature>
<evidence type="ECO:0000256" key="1">
    <source>
        <dbReference type="ARBA" id="ARBA00004141"/>
    </source>
</evidence>
<protein>
    <recommendedName>
        <fullName evidence="3">Major facilitator superfamily (MFS) profile domain-containing protein</fullName>
    </recommendedName>
</protein>
<evidence type="ECO:0000313" key="4">
    <source>
        <dbReference type="EMBL" id="CAL4080104.1"/>
    </source>
</evidence>
<dbReference type="AlphaFoldDB" id="A0AAV2QGA6"/>
<dbReference type="EMBL" id="CAXKWB010005838">
    <property type="protein sequence ID" value="CAL4080104.1"/>
    <property type="molecule type" value="Genomic_DNA"/>
</dbReference>
<feature type="transmembrane region" description="Helical" evidence="2">
    <location>
        <begin position="12"/>
        <end position="33"/>
    </location>
</feature>
<proteinExistence type="predicted"/>
<dbReference type="PANTHER" id="PTHR11360:SF260">
    <property type="entry name" value="MFS DOMAIN-CONTAINING PROTEIN"/>
    <property type="match status" value="1"/>
</dbReference>
<keyword evidence="2" id="KW-0472">Membrane</keyword>
<comment type="subcellular location">
    <subcellularLocation>
        <location evidence="1">Membrane</location>
        <topology evidence="1">Multi-pass membrane protein</topology>
    </subcellularLocation>
</comment>
<gene>
    <name evidence="4" type="ORF">MNOR_LOCUS11190</name>
</gene>
<feature type="transmembrane region" description="Helical" evidence="2">
    <location>
        <begin position="145"/>
        <end position="167"/>
    </location>
</feature>
<dbReference type="Pfam" id="PF07690">
    <property type="entry name" value="MFS_1"/>
    <property type="match status" value="1"/>
</dbReference>
<comment type="caution">
    <text evidence="4">The sequence shown here is derived from an EMBL/GenBank/DDBJ whole genome shotgun (WGS) entry which is preliminary data.</text>
</comment>
<dbReference type="InterPro" id="IPR050327">
    <property type="entry name" value="Proton-linked_MCT"/>
</dbReference>
<keyword evidence="2" id="KW-0812">Transmembrane</keyword>
<dbReference type="PROSITE" id="PS50850">
    <property type="entry name" value="MFS"/>
    <property type="match status" value="1"/>
</dbReference>
<evidence type="ECO:0000259" key="3">
    <source>
        <dbReference type="PROSITE" id="PS50850"/>
    </source>
</evidence>
<dbReference type="FunFam" id="1.20.1250.20:FF:000505">
    <property type="entry name" value="Predicted protein"/>
    <property type="match status" value="1"/>
</dbReference>
<dbReference type="GO" id="GO:0008028">
    <property type="term" value="F:monocarboxylic acid transmembrane transporter activity"/>
    <property type="evidence" value="ECO:0007669"/>
    <property type="project" value="TreeGrafter"/>
</dbReference>
<feature type="transmembrane region" description="Helical" evidence="2">
    <location>
        <begin position="85"/>
        <end position="104"/>
    </location>
</feature>
<sequence length="228" mass="24731">MKEMMTSCSDYSYCSDAGFLIFAMSNFVLYTFYDTVYMYLLDYAMEVGVPADDAANLISAIGILNCIGMIAMGYVGDQPWSSPMLIYNVSMILCGISVIIMPMVTDYYLLAASASVFGLFISANYALTSVILVDLVSLEAFSQAYGMLLLIQGVANLIGPPLVGLIADTTGNYVMPFVVSGIFIVVCGLMLNLIPLIKRCQRPSEPAEPTSTPILAIDKRLHTTPIKV</sequence>
<dbReference type="InterPro" id="IPR020846">
    <property type="entry name" value="MFS_dom"/>
</dbReference>
<dbReference type="InterPro" id="IPR036259">
    <property type="entry name" value="MFS_trans_sf"/>
</dbReference>
<accession>A0AAV2QGA6</accession>
<keyword evidence="2" id="KW-1133">Transmembrane helix</keyword>
<reference evidence="4 5" key="1">
    <citation type="submission" date="2024-05" db="EMBL/GenBank/DDBJ databases">
        <authorList>
            <person name="Wallberg A."/>
        </authorList>
    </citation>
    <scope>NUCLEOTIDE SEQUENCE [LARGE SCALE GENOMIC DNA]</scope>
</reference>
<dbReference type="SUPFAM" id="SSF103473">
    <property type="entry name" value="MFS general substrate transporter"/>
    <property type="match status" value="1"/>
</dbReference>
<dbReference type="InterPro" id="IPR011701">
    <property type="entry name" value="MFS"/>
</dbReference>
<feature type="domain" description="Major facilitator superfamily (MFS) profile" evidence="3">
    <location>
        <begin position="11"/>
        <end position="228"/>
    </location>
</feature>
<name>A0AAV2QGA6_MEGNR</name>
<organism evidence="4 5">
    <name type="scientific">Meganyctiphanes norvegica</name>
    <name type="common">Northern krill</name>
    <name type="synonym">Thysanopoda norvegica</name>
    <dbReference type="NCBI Taxonomy" id="48144"/>
    <lineage>
        <taxon>Eukaryota</taxon>
        <taxon>Metazoa</taxon>
        <taxon>Ecdysozoa</taxon>
        <taxon>Arthropoda</taxon>
        <taxon>Crustacea</taxon>
        <taxon>Multicrustacea</taxon>
        <taxon>Malacostraca</taxon>
        <taxon>Eumalacostraca</taxon>
        <taxon>Eucarida</taxon>
        <taxon>Euphausiacea</taxon>
        <taxon>Euphausiidae</taxon>
        <taxon>Meganyctiphanes</taxon>
    </lineage>
</organism>
<evidence type="ECO:0000256" key="2">
    <source>
        <dbReference type="SAM" id="Phobius"/>
    </source>
</evidence>
<evidence type="ECO:0000313" key="5">
    <source>
        <dbReference type="Proteomes" id="UP001497623"/>
    </source>
</evidence>
<keyword evidence="5" id="KW-1185">Reference proteome</keyword>
<dbReference type="GO" id="GO:0016020">
    <property type="term" value="C:membrane"/>
    <property type="evidence" value="ECO:0007669"/>
    <property type="project" value="UniProtKB-SubCell"/>
</dbReference>
<feature type="transmembrane region" description="Helical" evidence="2">
    <location>
        <begin position="173"/>
        <end position="194"/>
    </location>
</feature>
<dbReference type="PANTHER" id="PTHR11360">
    <property type="entry name" value="MONOCARBOXYLATE TRANSPORTER"/>
    <property type="match status" value="1"/>
</dbReference>
<feature type="transmembrane region" description="Helical" evidence="2">
    <location>
        <begin position="53"/>
        <end position="73"/>
    </location>
</feature>
<dbReference type="Proteomes" id="UP001497623">
    <property type="component" value="Unassembled WGS sequence"/>
</dbReference>